<dbReference type="Gene3D" id="3.40.50.300">
    <property type="entry name" value="P-loop containing nucleotide triphosphate hydrolases"/>
    <property type="match status" value="2"/>
</dbReference>
<dbReference type="PANTHER" id="PTHR11638:SF18">
    <property type="entry name" value="HEAT SHOCK PROTEIN 104"/>
    <property type="match status" value="1"/>
</dbReference>
<dbReference type="SUPFAM" id="SSF52540">
    <property type="entry name" value="P-loop containing nucleoside triphosphate hydrolases"/>
    <property type="match status" value="2"/>
</dbReference>
<comment type="caution">
    <text evidence="4">The sequence shown here is derived from an EMBL/GenBank/DDBJ whole genome shotgun (WGS) entry which is preliminary data.</text>
</comment>
<feature type="domain" description="ATPase AAA-type core" evidence="3">
    <location>
        <begin position="749"/>
        <end position="831"/>
    </location>
</feature>
<evidence type="ECO:0000259" key="3">
    <source>
        <dbReference type="Pfam" id="PF07724"/>
    </source>
</evidence>
<dbReference type="EMBL" id="SDAM02000148">
    <property type="protein sequence ID" value="KAH6827492.1"/>
    <property type="molecule type" value="Genomic_DNA"/>
</dbReference>
<proteinExistence type="predicted"/>
<feature type="domain" description="ATPase AAA-type core" evidence="3">
    <location>
        <begin position="259"/>
        <end position="370"/>
    </location>
</feature>
<sequence length="944" mass="107976">MQAVHASRIHHLETAYGLHIADDALPFATQLLQAYRNESTLQDMDPFQLVERACRRLRKRDLDPDSEESSLDWDEYYLDRAFVEVMELRKEKSVSCRTDILPRVEKELAELTSKLECFKNKWTLVLAQQRHESAKRMVLLRCLRHEMIYFMNTTKSQGYADAEYCLQLPPLLSSLTNELQYTVHSTFKKRLIVGPCEIAQMASLLTDLPKKCFHWPFELRMMLQIKDLKSRLSKELIELDEVIHKIGFALSKQKSLRGPLGSFLLLGPHGCGRSKLAEALAKEIYGDKDRCIEVDMSKCKEPNFASKLLNFLASFKKNGSVVMFDNIENAHTSSHEVLSQILRDGRLTDGQGMHVSFSNDLVFVSSHIGHDVFCHCECLRATIPKLPFREILMEPALLHSGISDNNCHLHHFYTKVANQFKFDFLDLFNDVLVFPWLTAQNHMAISRLQMRDVAKNMCISFKKHVILYPSDAAVVNMMCYRDVLERGAHAYEDWHGVYMMPELNDVLKNGVDGILIIYIDALVGLGKEFSFRVEKGRHLEKIPILKRFKESLSKLRSSYHQEKQQVNHIYRLQTKCSRLCELIGSKAQVDTIRVLTESRDVLLLIDHIIRHEPSESNELELVQLDFFSCKAEVSSCDRKTKRAKICLEHVSRRLQSSLKQRDKATQAITEALLRGLRTSYDERSNESNHLPASFLCLGLTPKSKKQFAESLGEHLVMDDGQKLLFQVDLSLCTEPESFFWCPCSMNDLLLTEAVKKSPHSVIIFHQLEMAHVSVFSTILSILDDGVAKDSEGNMTSFENCVVVFVLDLGNKDIIGKLNRDCPEIKWPSRMEAESTSEEGAVGSSLTDEMAKQEVVGSPPTSEMGLRGLRFEFLYRLDQLLLFDPFSDDQLNQFVMLPMKSLVEKSHSLYKTFSELLNVQGKKILKFVKNAAALMMLMVTAVYTK</sequence>
<dbReference type="Pfam" id="PF07724">
    <property type="entry name" value="AAA_2"/>
    <property type="match status" value="2"/>
</dbReference>
<dbReference type="GO" id="GO:0005737">
    <property type="term" value="C:cytoplasm"/>
    <property type="evidence" value="ECO:0007669"/>
    <property type="project" value="TreeGrafter"/>
</dbReference>
<dbReference type="GO" id="GO:0034605">
    <property type="term" value="P:cellular response to heat"/>
    <property type="evidence" value="ECO:0007669"/>
    <property type="project" value="TreeGrafter"/>
</dbReference>
<organism evidence="4 5">
    <name type="scientific">Perilla frutescens var. hirtella</name>
    <name type="common">Perilla citriodora</name>
    <name type="synonym">Perilla setoyensis</name>
    <dbReference type="NCBI Taxonomy" id="608512"/>
    <lineage>
        <taxon>Eukaryota</taxon>
        <taxon>Viridiplantae</taxon>
        <taxon>Streptophyta</taxon>
        <taxon>Embryophyta</taxon>
        <taxon>Tracheophyta</taxon>
        <taxon>Spermatophyta</taxon>
        <taxon>Magnoliopsida</taxon>
        <taxon>eudicotyledons</taxon>
        <taxon>Gunneridae</taxon>
        <taxon>Pentapetalae</taxon>
        <taxon>asterids</taxon>
        <taxon>lamiids</taxon>
        <taxon>Lamiales</taxon>
        <taxon>Lamiaceae</taxon>
        <taxon>Nepetoideae</taxon>
        <taxon>Elsholtzieae</taxon>
        <taxon>Perilla</taxon>
    </lineage>
</organism>
<dbReference type="InterPro" id="IPR003959">
    <property type="entry name" value="ATPase_AAA_core"/>
</dbReference>
<protein>
    <recommendedName>
        <fullName evidence="3">ATPase AAA-type core domain-containing protein</fullName>
    </recommendedName>
</protein>
<dbReference type="GO" id="GO:0016887">
    <property type="term" value="F:ATP hydrolysis activity"/>
    <property type="evidence" value="ECO:0007669"/>
    <property type="project" value="InterPro"/>
</dbReference>
<dbReference type="GO" id="GO:0005524">
    <property type="term" value="F:ATP binding"/>
    <property type="evidence" value="ECO:0007669"/>
    <property type="project" value="UniProtKB-KW"/>
</dbReference>
<name>A0AAD4J5E4_PERFH</name>
<keyword evidence="2" id="KW-0067">ATP-binding</keyword>
<evidence type="ECO:0000313" key="4">
    <source>
        <dbReference type="EMBL" id="KAH6827492.1"/>
    </source>
</evidence>
<keyword evidence="5" id="KW-1185">Reference proteome</keyword>
<evidence type="ECO:0000256" key="2">
    <source>
        <dbReference type="ARBA" id="ARBA00022840"/>
    </source>
</evidence>
<evidence type="ECO:0000256" key="1">
    <source>
        <dbReference type="ARBA" id="ARBA00022741"/>
    </source>
</evidence>
<keyword evidence="1" id="KW-0547">Nucleotide-binding</keyword>
<dbReference type="InterPro" id="IPR050130">
    <property type="entry name" value="ClpA_ClpB"/>
</dbReference>
<dbReference type="PANTHER" id="PTHR11638">
    <property type="entry name" value="ATP-DEPENDENT CLP PROTEASE"/>
    <property type="match status" value="1"/>
</dbReference>
<dbReference type="Proteomes" id="UP001190926">
    <property type="component" value="Unassembled WGS sequence"/>
</dbReference>
<dbReference type="InterPro" id="IPR027417">
    <property type="entry name" value="P-loop_NTPase"/>
</dbReference>
<gene>
    <name evidence="4" type="ORF">C2S53_005289</name>
</gene>
<evidence type="ECO:0000313" key="5">
    <source>
        <dbReference type="Proteomes" id="UP001190926"/>
    </source>
</evidence>
<accession>A0AAD4J5E4</accession>
<reference evidence="4 5" key="1">
    <citation type="journal article" date="2021" name="Nat. Commun.">
        <title>Incipient diploidization of the medicinal plant Perilla within 10,000 years.</title>
        <authorList>
            <person name="Zhang Y."/>
            <person name="Shen Q."/>
            <person name="Leng L."/>
            <person name="Zhang D."/>
            <person name="Chen S."/>
            <person name="Shi Y."/>
            <person name="Ning Z."/>
            <person name="Chen S."/>
        </authorList>
    </citation>
    <scope>NUCLEOTIDE SEQUENCE [LARGE SCALE GENOMIC DNA]</scope>
    <source>
        <strain evidence="5">cv. PC099</strain>
    </source>
</reference>
<dbReference type="AlphaFoldDB" id="A0AAD4J5E4"/>